<sequence length="101" mass="10578">MPSILVPTVSERAPSVADNTNIDVFLFPPAGEPDNHPMLFPAHDSTQRAEADDVAVVPLDFPLFFQGRLRGSVIGGAAEGKLSPGSTSSCGVWLLCNGSGR</sequence>
<geneLocation type="plasmid" evidence="1 2">
    <name>pSchITTGS70c</name>
</geneLocation>
<keyword evidence="1" id="KW-0614">Plasmid</keyword>
<evidence type="ECO:0000313" key="1">
    <source>
        <dbReference type="EMBL" id="WVT06665.1"/>
    </source>
</evidence>
<dbReference type="Proteomes" id="UP001432360">
    <property type="component" value="Plasmid pSchITTGS70c"/>
</dbReference>
<protein>
    <submittedName>
        <fullName evidence="1">Uncharacterized protein</fullName>
    </submittedName>
</protein>
<reference evidence="1" key="1">
    <citation type="submission" date="2023-08" db="EMBL/GenBank/DDBJ databases">
        <title>Complete genome sequence of Sinorhizobium chiapanecum ITTG S70 isolated from Acaciella angustissima nodules in Chiapas-Mexico.</title>
        <authorList>
            <person name="Rincon-Rosales R."/>
            <person name="Rogel M.A."/>
            <person name="Rincon-Medina C.I."/>
            <person name="Guerrero G."/>
            <person name="Manzano-Gomez L.A."/>
            <person name="Lopez-Lopez A."/>
            <person name="Rincon Molina F.A."/>
            <person name="Martinez-Romero E."/>
        </authorList>
    </citation>
    <scope>NUCLEOTIDE SEQUENCE</scope>
    <source>
        <strain evidence="1">ITTG S70</strain>
        <plasmid evidence="1">pSchITTGS70c</plasmid>
    </source>
</reference>
<accession>A0ABZ2BGP8</accession>
<dbReference type="EMBL" id="CP133151">
    <property type="protein sequence ID" value="WVT06665.1"/>
    <property type="molecule type" value="Genomic_DNA"/>
</dbReference>
<name>A0ABZ2BGP8_9HYPH</name>
<evidence type="ECO:0000313" key="2">
    <source>
        <dbReference type="Proteomes" id="UP001432360"/>
    </source>
</evidence>
<dbReference type="RefSeq" id="WP_331375706.1">
    <property type="nucleotide sequence ID" value="NZ_CP133151.1"/>
</dbReference>
<gene>
    <name evidence="1" type="ORF">RB548_23495</name>
</gene>
<dbReference type="Gene3D" id="3.40.30.10">
    <property type="entry name" value="Glutaredoxin"/>
    <property type="match status" value="1"/>
</dbReference>
<organism evidence="1 2">
    <name type="scientific">Sinorhizobium chiapasense</name>
    <dbReference type="NCBI Taxonomy" id="501572"/>
    <lineage>
        <taxon>Bacteria</taxon>
        <taxon>Pseudomonadati</taxon>
        <taxon>Pseudomonadota</taxon>
        <taxon>Alphaproteobacteria</taxon>
        <taxon>Hyphomicrobiales</taxon>
        <taxon>Rhizobiaceae</taxon>
        <taxon>Sinorhizobium/Ensifer group</taxon>
        <taxon>Sinorhizobium</taxon>
    </lineage>
</organism>
<keyword evidence="2" id="KW-1185">Reference proteome</keyword>
<proteinExistence type="predicted"/>